<protein>
    <submittedName>
        <fullName evidence="1">20794_t:CDS:1</fullName>
    </submittedName>
</protein>
<evidence type="ECO:0000313" key="2">
    <source>
        <dbReference type="Proteomes" id="UP000789759"/>
    </source>
</evidence>
<sequence>SLLSYGIVMQESESTYVPDPNKPQIKVTLSHDVSTHSLEYPINSTQTVKWDSSNISEDPEILIQVYKLFPTIPEPTYLDVWSSPMTARLSQKSITFCIDPALFSPDEWYVARVSLATDDKISAISDPFCVK</sequence>
<dbReference type="EMBL" id="CAJVQA010017112">
    <property type="protein sequence ID" value="CAG8746991.1"/>
    <property type="molecule type" value="Genomic_DNA"/>
</dbReference>
<dbReference type="AlphaFoldDB" id="A0A9N9ISI7"/>
<reference evidence="1" key="1">
    <citation type="submission" date="2021-06" db="EMBL/GenBank/DDBJ databases">
        <authorList>
            <person name="Kallberg Y."/>
            <person name="Tangrot J."/>
            <person name="Rosling A."/>
        </authorList>
    </citation>
    <scope>NUCLEOTIDE SEQUENCE</scope>
    <source>
        <strain evidence="1">FL966</strain>
    </source>
</reference>
<proteinExistence type="predicted"/>
<dbReference type="OrthoDB" id="2343125at2759"/>
<gene>
    <name evidence="1" type="ORF">CPELLU_LOCUS14449</name>
</gene>
<feature type="non-terminal residue" evidence="1">
    <location>
        <position position="131"/>
    </location>
</feature>
<comment type="caution">
    <text evidence="1">The sequence shown here is derived from an EMBL/GenBank/DDBJ whole genome shotgun (WGS) entry which is preliminary data.</text>
</comment>
<name>A0A9N9ISI7_9GLOM</name>
<keyword evidence="2" id="KW-1185">Reference proteome</keyword>
<evidence type="ECO:0000313" key="1">
    <source>
        <dbReference type="EMBL" id="CAG8746991.1"/>
    </source>
</evidence>
<accession>A0A9N9ISI7</accession>
<dbReference type="Proteomes" id="UP000789759">
    <property type="component" value="Unassembled WGS sequence"/>
</dbReference>
<organism evidence="1 2">
    <name type="scientific">Cetraspora pellucida</name>
    <dbReference type="NCBI Taxonomy" id="1433469"/>
    <lineage>
        <taxon>Eukaryota</taxon>
        <taxon>Fungi</taxon>
        <taxon>Fungi incertae sedis</taxon>
        <taxon>Mucoromycota</taxon>
        <taxon>Glomeromycotina</taxon>
        <taxon>Glomeromycetes</taxon>
        <taxon>Diversisporales</taxon>
        <taxon>Gigasporaceae</taxon>
        <taxon>Cetraspora</taxon>
    </lineage>
</organism>